<dbReference type="Gene3D" id="1.25.40.20">
    <property type="entry name" value="Ankyrin repeat-containing domain"/>
    <property type="match status" value="1"/>
</dbReference>
<evidence type="ECO:0000256" key="2">
    <source>
        <dbReference type="ARBA" id="ARBA00023043"/>
    </source>
</evidence>
<dbReference type="AlphaFoldDB" id="A0A0D2H9G1"/>
<organism evidence="4 5">
    <name type="scientific">Fonsecaea pedrosoi CBS 271.37</name>
    <dbReference type="NCBI Taxonomy" id="1442368"/>
    <lineage>
        <taxon>Eukaryota</taxon>
        <taxon>Fungi</taxon>
        <taxon>Dikarya</taxon>
        <taxon>Ascomycota</taxon>
        <taxon>Pezizomycotina</taxon>
        <taxon>Eurotiomycetes</taxon>
        <taxon>Chaetothyriomycetidae</taxon>
        <taxon>Chaetothyriales</taxon>
        <taxon>Herpotrichiellaceae</taxon>
        <taxon>Fonsecaea</taxon>
    </lineage>
</organism>
<dbReference type="PROSITE" id="PS50088">
    <property type="entry name" value="ANK_REPEAT"/>
    <property type="match status" value="2"/>
</dbReference>
<keyword evidence="2 3" id="KW-0040">ANK repeat</keyword>
<dbReference type="SMART" id="SM00248">
    <property type="entry name" value="ANK"/>
    <property type="match status" value="5"/>
</dbReference>
<keyword evidence="5" id="KW-1185">Reference proteome</keyword>
<dbReference type="InterPro" id="IPR036770">
    <property type="entry name" value="Ankyrin_rpt-contain_sf"/>
</dbReference>
<sequence length="242" mass="26552">MLDGGGLLASASAAGDLEKVKSLLNQASDRDKHEALRFAIKANALVTVNYLLHNNVKPSVFDFEEAVKQCSYPILELLLSSGFNINEPIREDSPPPLASALFNSSLVHWLIEHGANPNAQCRFDITPLSIAAQSASKEVIEQLFELGASVKYGQPLHFAVYANRPDEIITLLLEKGAPINGIMFEDHQLSYYHWKEFGLGTPLHIAAEAGNARLVKLLQERGANLNIRDTLGQLPRNYNVPG</sequence>
<dbReference type="EMBL" id="KN846971">
    <property type="protein sequence ID" value="KIW81224.1"/>
    <property type="molecule type" value="Genomic_DNA"/>
</dbReference>
<keyword evidence="1" id="KW-0677">Repeat</keyword>
<dbReference type="STRING" id="1442368.A0A0D2H9G1"/>
<feature type="repeat" description="ANK" evidence="3">
    <location>
        <begin position="201"/>
        <end position="230"/>
    </location>
</feature>
<name>A0A0D2H9G1_9EURO</name>
<dbReference type="PANTHER" id="PTHR24189">
    <property type="entry name" value="MYOTROPHIN"/>
    <property type="match status" value="1"/>
</dbReference>
<dbReference type="Pfam" id="PF00023">
    <property type="entry name" value="Ank"/>
    <property type="match status" value="1"/>
</dbReference>
<proteinExistence type="predicted"/>
<dbReference type="RefSeq" id="XP_013285032.1">
    <property type="nucleotide sequence ID" value="XM_013429578.1"/>
</dbReference>
<feature type="repeat" description="ANK" evidence="3">
    <location>
        <begin position="151"/>
        <end position="180"/>
    </location>
</feature>
<dbReference type="PANTHER" id="PTHR24189:SF50">
    <property type="entry name" value="ANKYRIN REPEAT AND SOCS BOX PROTEIN 2"/>
    <property type="match status" value="1"/>
</dbReference>
<accession>A0A0D2H9G1</accession>
<evidence type="ECO:0000256" key="3">
    <source>
        <dbReference type="PROSITE-ProRule" id="PRU00023"/>
    </source>
</evidence>
<evidence type="ECO:0000313" key="4">
    <source>
        <dbReference type="EMBL" id="KIW81224.1"/>
    </source>
</evidence>
<dbReference type="Pfam" id="PF12796">
    <property type="entry name" value="Ank_2"/>
    <property type="match status" value="1"/>
</dbReference>
<dbReference type="PROSITE" id="PS50297">
    <property type="entry name" value="ANK_REP_REGION"/>
    <property type="match status" value="2"/>
</dbReference>
<evidence type="ECO:0000256" key="1">
    <source>
        <dbReference type="ARBA" id="ARBA00022737"/>
    </source>
</evidence>
<dbReference type="InterPro" id="IPR002110">
    <property type="entry name" value="Ankyrin_rpt"/>
</dbReference>
<dbReference type="VEuPathDB" id="FungiDB:Z517_04249"/>
<dbReference type="GeneID" id="25303739"/>
<dbReference type="InterPro" id="IPR050745">
    <property type="entry name" value="Multifunctional_regulatory"/>
</dbReference>
<reference evidence="4 5" key="1">
    <citation type="submission" date="2015-01" db="EMBL/GenBank/DDBJ databases">
        <title>The Genome Sequence of Fonsecaea pedrosoi CBS 271.37.</title>
        <authorList>
            <consortium name="The Broad Institute Genomics Platform"/>
            <person name="Cuomo C."/>
            <person name="de Hoog S."/>
            <person name="Gorbushina A."/>
            <person name="Stielow B."/>
            <person name="Teixiera M."/>
            <person name="Abouelleil A."/>
            <person name="Chapman S.B."/>
            <person name="Priest M."/>
            <person name="Young S.K."/>
            <person name="Wortman J."/>
            <person name="Nusbaum C."/>
            <person name="Birren B."/>
        </authorList>
    </citation>
    <scope>NUCLEOTIDE SEQUENCE [LARGE SCALE GENOMIC DNA]</scope>
    <source>
        <strain evidence="4 5">CBS 271.37</strain>
    </source>
</reference>
<dbReference type="HOGENOM" id="CLU_064330_1_0_1"/>
<dbReference type="OrthoDB" id="426293at2759"/>
<dbReference type="SUPFAM" id="SSF48403">
    <property type="entry name" value="Ankyrin repeat"/>
    <property type="match status" value="1"/>
</dbReference>
<gene>
    <name evidence="4" type="ORF">Z517_04249</name>
</gene>
<protein>
    <submittedName>
        <fullName evidence="4">Uncharacterized protein</fullName>
    </submittedName>
</protein>
<dbReference type="Proteomes" id="UP000053029">
    <property type="component" value="Unassembled WGS sequence"/>
</dbReference>
<evidence type="ECO:0000313" key="5">
    <source>
        <dbReference type="Proteomes" id="UP000053029"/>
    </source>
</evidence>